<evidence type="ECO:0000313" key="2">
    <source>
        <dbReference type="Ensembl" id="ENSECRP00000027480.1"/>
    </source>
</evidence>
<feature type="domain" description="Integrase core" evidence="1">
    <location>
        <begin position="116"/>
        <end position="281"/>
    </location>
</feature>
<keyword evidence="3" id="KW-1185">Reference proteome</keyword>
<reference evidence="2" key="2">
    <citation type="submission" date="2025-08" db="UniProtKB">
        <authorList>
            <consortium name="Ensembl"/>
        </authorList>
    </citation>
    <scope>IDENTIFICATION</scope>
</reference>
<organism evidence="2 3">
    <name type="scientific">Erpetoichthys calabaricus</name>
    <name type="common">Rope fish</name>
    <name type="synonym">Calamoichthys calabaricus</name>
    <dbReference type="NCBI Taxonomy" id="27687"/>
    <lineage>
        <taxon>Eukaryota</taxon>
        <taxon>Metazoa</taxon>
        <taxon>Chordata</taxon>
        <taxon>Craniata</taxon>
        <taxon>Vertebrata</taxon>
        <taxon>Euteleostomi</taxon>
        <taxon>Actinopterygii</taxon>
        <taxon>Polypteriformes</taxon>
        <taxon>Polypteridae</taxon>
        <taxon>Erpetoichthys</taxon>
    </lineage>
</organism>
<reference evidence="2" key="1">
    <citation type="submission" date="2021-06" db="EMBL/GenBank/DDBJ databases">
        <authorList>
            <consortium name="Wellcome Sanger Institute Data Sharing"/>
        </authorList>
    </citation>
    <scope>NUCLEOTIDE SEQUENCE [LARGE SCALE GENOMIC DNA]</scope>
</reference>
<proteinExistence type="predicted"/>
<evidence type="ECO:0000313" key="3">
    <source>
        <dbReference type="Proteomes" id="UP000694620"/>
    </source>
</evidence>
<dbReference type="Proteomes" id="UP000694620">
    <property type="component" value="Chromosome 8"/>
</dbReference>
<reference evidence="2" key="3">
    <citation type="submission" date="2025-09" db="UniProtKB">
        <authorList>
            <consortium name="Ensembl"/>
        </authorList>
    </citation>
    <scope>IDENTIFICATION</scope>
</reference>
<dbReference type="PANTHER" id="PTHR46791:SF4">
    <property type="match status" value="1"/>
</dbReference>
<dbReference type="PANTHER" id="PTHR46791">
    <property type="entry name" value="EXPRESSED PROTEIN"/>
    <property type="match status" value="1"/>
</dbReference>
<sequence>MSTIQTFWMFIDMEKKLTFYNVFSRYCLTSCQINTLRELGYTWNSIANAMCVSVRILYNHRAHFGMLTNEAFSDISDVELDSVITQFHIIVIDKRLIGILNCFILFLKCIYCLNRYIDGNHKLAQWGFFFHGCVDGFSRCIIYLKCYANNMACMVLSLFQEGVCHFGLPSRVCGDAGLENIDVRGSFIVERSVHNQRIEWLWAELNRVLSFYYKHLFLSLEKNNLLDVMSAADLFALKYIYLPRINAGVNEFIQQWNNHSLSTEHNMSPLQLWTSGVLQHSLLQGNLLDECSNSATCNQNEHTTVSLSATVLPQNEDAFLQTIDPFTDDGNHSIEHYLLLRTHLHRPV</sequence>
<dbReference type="SUPFAM" id="SSF53098">
    <property type="entry name" value="Ribonuclease H-like"/>
    <property type="match status" value="1"/>
</dbReference>
<dbReference type="InterPro" id="IPR058913">
    <property type="entry name" value="Integrase_dom_put"/>
</dbReference>
<dbReference type="AlphaFoldDB" id="A0A8C4T7K9"/>
<evidence type="ECO:0000259" key="1">
    <source>
        <dbReference type="Pfam" id="PF24764"/>
    </source>
</evidence>
<dbReference type="Pfam" id="PF24764">
    <property type="entry name" value="rva_4"/>
    <property type="match status" value="1"/>
</dbReference>
<accession>A0A8C4T7K9</accession>
<protein>
    <recommendedName>
        <fullName evidence="1">Integrase core domain-containing protein</fullName>
    </recommendedName>
</protein>
<dbReference type="InterPro" id="IPR012337">
    <property type="entry name" value="RNaseH-like_sf"/>
</dbReference>
<dbReference type="GeneTree" id="ENSGT00940000165266"/>
<dbReference type="Ensembl" id="ENSECRT00000028053.1">
    <property type="protein sequence ID" value="ENSECRP00000027480.1"/>
    <property type="gene ID" value="ENSECRG00000018595.1"/>
</dbReference>
<name>A0A8C4T7K9_ERPCA</name>